<gene>
    <name evidence="6" type="ORF">BRW62_03310</name>
</gene>
<keyword evidence="4" id="KW-0175">Coiled coil</keyword>
<reference evidence="6 7" key="1">
    <citation type="submission" date="2016-11" db="EMBL/GenBank/DDBJ databases">
        <title>Complete genome sequence of thermophilic cyanobacteria strain Synechococcus sp. PCC6715.</title>
        <authorList>
            <person name="Tang J."/>
            <person name="Daroch M."/>
            <person name="Liang Y."/>
            <person name="Jiang D."/>
            <person name="Shah M."/>
        </authorList>
    </citation>
    <scope>NUCLEOTIDE SEQUENCE [LARGE SCALE GENOMIC DNA]</scope>
    <source>
        <strain evidence="6 7">PCC 6715</strain>
    </source>
</reference>
<keyword evidence="7" id="KW-1185">Reference proteome</keyword>
<dbReference type="PANTHER" id="PTHR32114">
    <property type="entry name" value="ABC TRANSPORTER ABCH.3"/>
    <property type="match status" value="1"/>
</dbReference>
<evidence type="ECO:0000259" key="5">
    <source>
        <dbReference type="Pfam" id="PF13304"/>
    </source>
</evidence>
<feature type="domain" description="ATPase AAA-type core" evidence="5">
    <location>
        <begin position="463"/>
        <end position="583"/>
    </location>
</feature>
<evidence type="ECO:0000256" key="4">
    <source>
        <dbReference type="SAM" id="Coils"/>
    </source>
</evidence>
<name>A0A2D2Q0A2_PARLV</name>
<reference evidence="7" key="2">
    <citation type="journal article" date="2022" name="Front. Microbiol.">
        <title>Comparative Genomic Analysis Revealed Distinct Molecular Components and Organization of CO2-Concentrating Mechanism in Thermophilic Cyanobacteria.</title>
        <authorList>
            <person name="Tang J."/>
            <person name="Zhou H."/>
            <person name="Yao D."/>
            <person name="Riaz S."/>
            <person name="You D."/>
            <person name="Klepacz-Smolka A."/>
            <person name="Daroch M."/>
        </authorList>
    </citation>
    <scope>NUCLEOTIDE SEQUENCE [LARGE SCALE GENOMIC DNA]</scope>
    <source>
        <strain evidence="7">PCC 6715</strain>
    </source>
</reference>
<dbReference type="GO" id="GO:0005524">
    <property type="term" value="F:ATP binding"/>
    <property type="evidence" value="ECO:0007669"/>
    <property type="project" value="InterPro"/>
</dbReference>
<protein>
    <recommendedName>
        <fullName evidence="3">Nuclease SbcCD subunit C</fullName>
    </recommendedName>
</protein>
<dbReference type="Pfam" id="PF13304">
    <property type="entry name" value="AAA_21"/>
    <property type="match status" value="1"/>
</dbReference>
<feature type="coiled-coil region" evidence="4">
    <location>
        <begin position="42"/>
        <end position="120"/>
    </location>
</feature>
<proteinExistence type="inferred from homology"/>
<evidence type="ECO:0000256" key="3">
    <source>
        <dbReference type="ARBA" id="ARBA00013368"/>
    </source>
</evidence>
<dbReference type="SUPFAM" id="SSF52540">
    <property type="entry name" value="P-loop containing nucleoside triphosphate hydrolases"/>
    <property type="match status" value="1"/>
</dbReference>
<organism evidence="6 7">
    <name type="scientific">Parathermosynechococcus lividus PCC 6715</name>
    <dbReference type="NCBI Taxonomy" id="1917166"/>
    <lineage>
        <taxon>Bacteria</taxon>
        <taxon>Bacillati</taxon>
        <taxon>Cyanobacteriota</taxon>
        <taxon>Cyanophyceae</taxon>
        <taxon>Acaryochloridales</taxon>
        <taxon>Thermosynechococcaceae</taxon>
        <taxon>Parathermosynechococcus</taxon>
    </lineage>
</organism>
<evidence type="ECO:0000313" key="6">
    <source>
        <dbReference type="EMBL" id="ATS17935.1"/>
    </source>
</evidence>
<dbReference type="EMBL" id="CP018092">
    <property type="protein sequence ID" value="ATS17935.1"/>
    <property type="molecule type" value="Genomic_DNA"/>
</dbReference>
<accession>A0A2D2Q0A2</accession>
<dbReference type="GO" id="GO:0016887">
    <property type="term" value="F:ATP hydrolysis activity"/>
    <property type="evidence" value="ECO:0007669"/>
    <property type="project" value="InterPro"/>
</dbReference>
<dbReference type="PANTHER" id="PTHR32114:SF2">
    <property type="entry name" value="ABC TRANSPORTER ABCH.3"/>
    <property type="match status" value="1"/>
</dbReference>
<sequence length="599" mass="67177">MLSASSDSSEPQPKLAHLEAQRQAIATIESQLAALAPQIAAADALEQELAVVHAQLRAAEQAAQEATHLEEQIQSAQLRLVELEQQLAALDAQRPLAATLNQKQQERDRLAAQISHLSAAQAFAATLAPIVASATTQAAAIAPLTRQAMHELTAAQDFALLTPAVTLGLQALQHLQANHQQLLNDLEALLKRLDPSEQDLLTPLLAQLDAEIAAAAAAERSLLQWHPLAAEKARLHEHLSALGDRQRQLIPRYSQLAQLQRQYTKLSTELEALGQPRAQQQVLLEQQQSAPDIETAVQELVQHQAQLNSELAPLYRQRQYYQALEQKRQALTEELATLEHAYQTYLQHKHQASQVAAYQAALAEAQATYAALQNTCATLAQDYQTQAQRIDVDRLREVTARHEQLSREYQTLLGAIPEKERQYQQYADALQHLEAVAQQLARSRQTLAEYQQRHHFIVTAREIYRTSGPRVSEAYLHSISHEADRLFRELLNRPDVALRWLSDYDIQVNEGGHWRSFRSLSGGEQMCAALAVRLALLRILAATDVAFFDEPTTNMDHERRQQLAENLANLRSFRQLFVISHDETFAALTEHIIHLERQS</sequence>
<dbReference type="Proteomes" id="UP000231057">
    <property type="component" value="Chromosome"/>
</dbReference>
<evidence type="ECO:0000256" key="2">
    <source>
        <dbReference type="ARBA" id="ARBA00011322"/>
    </source>
</evidence>
<dbReference type="Gene3D" id="3.40.50.300">
    <property type="entry name" value="P-loop containing nucleotide triphosphate hydrolases"/>
    <property type="match status" value="1"/>
</dbReference>
<dbReference type="InterPro" id="IPR003959">
    <property type="entry name" value="ATPase_AAA_core"/>
</dbReference>
<evidence type="ECO:0000313" key="7">
    <source>
        <dbReference type="Proteomes" id="UP000231057"/>
    </source>
</evidence>
<dbReference type="KEGG" id="slw:BRW62_03310"/>
<comment type="similarity">
    <text evidence="1">Belongs to the SMC family. SbcC subfamily.</text>
</comment>
<evidence type="ECO:0000256" key="1">
    <source>
        <dbReference type="ARBA" id="ARBA00006930"/>
    </source>
</evidence>
<feature type="coiled-coil region" evidence="4">
    <location>
        <begin position="321"/>
        <end position="453"/>
    </location>
</feature>
<dbReference type="InterPro" id="IPR027417">
    <property type="entry name" value="P-loop_NTPase"/>
</dbReference>
<comment type="subunit">
    <text evidence="2">Heterodimer of SbcC and SbcD.</text>
</comment>
<dbReference type="AlphaFoldDB" id="A0A2D2Q0A2"/>